<sequence length="800" mass="88683">MITQQQQHIQPWKLWYKQPASRWEEALPIGNGRLGGMVFGDARKERVQLNEDTLWSGFPRDTNNYEALRYLKKSRELIFAGQYGEAETLVQDKMLGMNTEAYQPLGDLYIEHRQLGSESEAADYRRELDLDTGIASSAYIVDGREYRRELFISAVHQVMCIRYEALDGGEISLAAELQSPHPVQLEEGSGGELVLRGTCPSHIADNYRQDHPKSVLYEQGRGVSFEARLQVLGAGSAHIVNGADGTSSSLAVSGRGAVTLLLAAASNFAGYQVMPVNDSAALALKNEQPLAIAAGLGYEELRSQHIAEHQRLFRRVAIDLGTSPNALLATDERLAGYKRGEADPQLEALYFQYGRYLLMQSSRPGTQPANLQGIWNDRVQPPWNSNYTTNINTQMNYWHAEICGLGECHEPLIDMIGELSETGSRTASIHYNARGWVAHHNVDLWRASTPSGGHPSWAFWPFGGIWLCLHLWEHYAFNPDLAYLRERAYPVMKQAALFCLDWLQETEDGVLVTVPATSPENMYKLPDGSGGTSSVSLATTMDISLIKELFTLCLQAADLLGEDEALRSEWQDALAKLPPFQIGSDGRLMEWYEEFEDHEPGHRHVSHLISLYPGFLINAKKEPELLEAGRESLRQRIASGGGHTGWSCAWLINLYARLGEPEQAHHFIETLLSRSTHPNLFDDHPPFQIDGNFGGTAGIAELLLQSHTQELALLPALPKAWPNGSVQGLRARGGFIIDIEWKDGRLASARIESLAGSPCILRSGDLELAVQTEGALMAKQGELFETSAGAVYTVVPKESL</sequence>
<dbReference type="GO" id="GO:0004560">
    <property type="term" value="F:alpha-L-fucosidase activity"/>
    <property type="evidence" value="ECO:0007669"/>
    <property type="project" value="InterPro"/>
</dbReference>
<organism evidence="4 5">
    <name type="scientific">Paenibacillus algorifonticola</name>
    <dbReference type="NCBI Taxonomy" id="684063"/>
    <lineage>
        <taxon>Bacteria</taxon>
        <taxon>Bacillati</taxon>
        <taxon>Bacillota</taxon>
        <taxon>Bacilli</taxon>
        <taxon>Bacillales</taxon>
        <taxon>Paenibacillaceae</taxon>
        <taxon>Paenibacillus</taxon>
    </lineage>
</organism>
<dbReference type="InterPro" id="IPR012341">
    <property type="entry name" value="6hp_glycosidase-like_sf"/>
</dbReference>
<dbReference type="AlphaFoldDB" id="A0A1I1YT93"/>
<dbReference type="PANTHER" id="PTHR31084:SF0">
    <property type="entry name" value="ALPHA-L-FUCOSIDASE 2"/>
    <property type="match status" value="1"/>
</dbReference>
<reference evidence="5" key="1">
    <citation type="submission" date="2016-10" db="EMBL/GenBank/DDBJ databases">
        <authorList>
            <person name="Varghese N."/>
            <person name="Submissions S."/>
        </authorList>
    </citation>
    <scope>NUCLEOTIDE SEQUENCE [LARGE SCALE GENOMIC DNA]</scope>
    <source>
        <strain evidence="5">CGMCC 1.10223</strain>
    </source>
</reference>
<keyword evidence="5" id="KW-1185">Reference proteome</keyword>
<feature type="domain" description="Glycosyl hydrolase family 95 catalytic" evidence="3">
    <location>
        <begin position="297"/>
        <end position="703"/>
    </location>
</feature>
<dbReference type="PANTHER" id="PTHR31084">
    <property type="entry name" value="ALPHA-L-FUCOSIDASE 2"/>
    <property type="match status" value="1"/>
</dbReference>
<evidence type="ECO:0000313" key="5">
    <source>
        <dbReference type="Proteomes" id="UP000183410"/>
    </source>
</evidence>
<dbReference type="RefSeq" id="WP_231594137.1">
    <property type="nucleotide sequence ID" value="NZ_FONN01000001.1"/>
</dbReference>
<dbReference type="InterPro" id="IPR054363">
    <property type="entry name" value="GH95_cat"/>
</dbReference>
<evidence type="ECO:0000313" key="4">
    <source>
        <dbReference type="EMBL" id="SFE21210.1"/>
    </source>
</evidence>
<dbReference type="Pfam" id="PF22124">
    <property type="entry name" value="Glyco_hydro_95_cat"/>
    <property type="match status" value="1"/>
</dbReference>
<evidence type="ECO:0000259" key="2">
    <source>
        <dbReference type="Pfam" id="PF21307"/>
    </source>
</evidence>
<feature type="domain" description="Glycosyl hydrolase family 95 N-terminal" evidence="1">
    <location>
        <begin position="14"/>
        <end position="270"/>
    </location>
</feature>
<dbReference type="FunFam" id="1.50.10.10:FF:000028">
    <property type="entry name" value="Alpha-L-fucosidase 2"/>
    <property type="match status" value="1"/>
</dbReference>
<dbReference type="GO" id="GO:0005975">
    <property type="term" value="P:carbohydrate metabolic process"/>
    <property type="evidence" value="ECO:0007669"/>
    <property type="project" value="InterPro"/>
</dbReference>
<proteinExistence type="predicted"/>
<dbReference type="Pfam" id="PF14498">
    <property type="entry name" value="Glyco_hyd_65N_2"/>
    <property type="match status" value="1"/>
</dbReference>
<dbReference type="Gene3D" id="2.70.98.50">
    <property type="entry name" value="putative glycoside hydrolase family protein from bacillus halodurans"/>
    <property type="match status" value="1"/>
</dbReference>
<dbReference type="EMBL" id="FONN01000001">
    <property type="protein sequence ID" value="SFE21210.1"/>
    <property type="molecule type" value="Genomic_DNA"/>
</dbReference>
<evidence type="ECO:0000259" key="3">
    <source>
        <dbReference type="Pfam" id="PF22124"/>
    </source>
</evidence>
<feature type="domain" description="Alpha fucosidase A-like C-terminal" evidence="2">
    <location>
        <begin position="705"/>
        <end position="794"/>
    </location>
</feature>
<evidence type="ECO:0000259" key="1">
    <source>
        <dbReference type="Pfam" id="PF14498"/>
    </source>
</evidence>
<dbReference type="Proteomes" id="UP000183410">
    <property type="component" value="Unassembled WGS sequence"/>
</dbReference>
<dbReference type="Gene3D" id="2.60.40.1180">
    <property type="entry name" value="Golgi alpha-mannosidase II"/>
    <property type="match status" value="1"/>
</dbReference>
<accession>A0A1I1YT93</accession>
<dbReference type="InterPro" id="IPR016518">
    <property type="entry name" value="Alpha-L-fucosidase"/>
</dbReference>
<dbReference type="InterPro" id="IPR027414">
    <property type="entry name" value="GH95_N_dom"/>
</dbReference>
<dbReference type="InterPro" id="IPR008928">
    <property type="entry name" value="6-hairpin_glycosidase_sf"/>
</dbReference>
<dbReference type="Gene3D" id="1.50.10.10">
    <property type="match status" value="1"/>
</dbReference>
<dbReference type="InterPro" id="IPR049053">
    <property type="entry name" value="AFCA-like_C"/>
</dbReference>
<protein>
    <submittedName>
        <fullName evidence="4">Alpha-L-fucosidase 2</fullName>
    </submittedName>
</protein>
<dbReference type="InterPro" id="IPR013780">
    <property type="entry name" value="Glyco_hydro_b"/>
</dbReference>
<dbReference type="Pfam" id="PF21307">
    <property type="entry name" value="Glyco_hydro_95_C"/>
    <property type="match status" value="1"/>
</dbReference>
<dbReference type="SUPFAM" id="SSF48208">
    <property type="entry name" value="Six-hairpin glycosidases"/>
    <property type="match status" value="1"/>
</dbReference>
<dbReference type="PIRSF" id="PIRSF007663">
    <property type="entry name" value="UCP007663"/>
    <property type="match status" value="1"/>
</dbReference>
<gene>
    <name evidence="4" type="ORF">SAMN04487969_101671</name>
</gene>
<name>A0A1I1YT93_9BACL</name>